<evidence type="ECO:0008006" key="3">
    <source>
        <dbReference type="Google" id="ProtNLM"/>
    </source>
</evidence>
<dbReference type="Proteomes" id="UP000181936">
    <property type="component" value="Chromosome"/>
</dbReference>
<organism evidence="1 2">
    <name type="scientific">Bacillus weihaiensis</name>
    <dbReference type="NCBI Taxonomy" id="1547283"/>
    <lineage>
        <taxon>Bacteria</taxon>
        <taxon>Bacillati</taxon>
        <taxon>Bacillota</taxon>
        <taxon>Bacilli</taxon>
        <taxon>Bacillales</taxon>
        <taxon>Bacillaceae</taxon>
        <taxon>Bacillus</taxon>
    </lineage>
</organism>
<dbReference type="EMBL" id="CP016020">
    <property type="protein sequence ID" value="APH04662.1"/>
    <property type="molecule type" value="Genomic_DNA"/>
</dbReference>
<evidence type="ECO:0000313" key="1">
    <source>
        <dbReference type="EMBL" id="APH04662.1"/>
    </source>
</evidence>
<keyword evidence="2" id="KW-1185">Reference proteome</keyword>
<dbReference type="SUPFAM" id="SSF57938">
    <property type="entry name" value="DnaJ/Hsp40 cysteine-rich domain"/>
    <property type="match status" value="1"/>
</dbReference>
<protein>
    <recommendedName>
        <fullName evidence="3">Methionine aminopeptidase</fullName>
    </recommendedName>
</protein>
<gene>
    <name evidence="1" type="ORF">A9C19_07830</name>
</gene>
<sequence length="76" mass="8430">MNFLKSLSEWKQTRVEKVIADMESLGKCPDCRGRGFTSTLSSVYIPTYDAVFDCPGCNGSGQFTDWNGNELGDLLK</sequence>
<proteinExistence type="predicted"/>
<dbReference type="AlphaFoldDB" id="A0A1L3MQU5"/>
<dbReference type="OrthoDB" id="2882832at2"/>
<dbReference type="Gene3D" id="6.20.20.10">
    <property type="match status" value="1"/>
</dbReference>
<dbReference type="RefSeq" id="WP_072579451.1">
    <property type="nucleotide sequence ID" value="NZ_CP016020.1"/>
</dbReference>
<name>A0A1L3MQU5_9BACI</name>
<dbReference type="KEGG" id="bwh:A9C19_07830"/>
<evidence type="ECO:0000313" key="2">
    <source>
        <dbReference type="Proteomes" id="UP000181936"/>
    </source>
</evidence>
<dbReference type="InterPro" id="IPR036410">
    <property type="entry name" value="HSP_DnaJ_Cys-rich_dom_sf"/>
</dbReference>
<dbReference type="STRING" id="1547283.A9C19_07830"/>
<reference evidence="1 2" key="1">
    <citation type="journal article" date="2016" name="Sci. Rep.">
        <title>Complete genome sequence and transcriptomic analysis of a novel marine strain Bacillus weihaiensis reveals the mechanism of brown algae degradation.</title>
        <authorList>
            <person name="Zhu Y."/>
            <person name="Chen P."/>
            <person name="Bao Y."/>
            <person name="Men Y."/>
            <person name="Zeng Y."/>
            <person name="Yang J."/>
            <person name="Sun J."/>
            <person name="Sun Y."/>
        </authorList>
    </citation>
    <scope>NUCLEOTIDE SEQUENCE [LARGE SCALE GENOMIC DNA]</scope>
    <source>
        <strain evidence="1 2">Alg07</strain>
    </source>
</reference>
<accession>A0A1L3MQU5</accession>